<dbReference type="GO" id="GO:0006259">
    <property type="term" value="P:DNA metabolic process"/>
    <property type="evidence" value="ECO:0007669"/>
    <property type="project" value="UniProtKB-ARBA"/>
</dbReference>
<keyword evidence="5" id="KW-1185">Reference proteome</keyword>
<reference evidence="4 5" key="1">
    <citation type="journal article" date="2014" name="Science">
        <title>Plant genetics. Early allopolyploid evolution in the post-Neolithic Brassica napus oilseed genome.</title>
        <authorList>
            <person name="Chalhoub B."/>
            <person name="Denoeud F."/>
            <person name="Liu S."/>
            <person name="Parkin I.A."/>
            <person name="Tang H."/>
            <person name="Wang X."/>
            <person name="Chiquet J."/>
            <person name="Belcram H."/>
            <person name="Tong C."/>
            <person name="Samans B."/>
            <person name="Correa M."/>
            <person name="Da Silva C."/>
            <person name="Just J."/>
            <person name="Falentin C."/>
            <person name="Koh C.S."/>
            <person name="Le Clainche I."/>
            <person name="Bernard M."/>
            <person name="Bento P."/>
            <person name="Noel B."/>
            <person name="Labadie K."/>
            <person name="Alberti A."/>
            <person name="Charles M."/>
            <person name="Arnaud D."/>
            <person name="Guo H."/>
            <person name="Daviaud C."/>
            <person name="Alamery S."/>
            <person name="Jabbari K."/>
            <person name="Zhao M."/>
            <person name="Edger P.P."/>
            <person name="Chelaifa H."/>
            <person name="Tack D."/>
            <person name="Lassalle G."/>
            <person name="Mestiri I."/>
            <person name="Schnel N."/>
            <person name="Le Paslier M.C."/>
            <person name="Fan G."/>
            <person name="Renault V."/>
            <person name="Bayer P.E."/>
            <person name="Golicz A.A."/>
            <person name="Manoli S."/>
            <person name="Lee T.H."/>
            <person name="Thi V.H."/>
            <person name="Chalabi S."/>
            <person name="Hu Q."/>
            <person name="Fan C."/>
            <person name="Tollenaere R."/>
            <person name="Lu Y."/>
            <person name="Battail C."/>
            <person name="Shen J."/>
            <person name="Sidebottom C.H."/>
            <person name="Wang X."/>
            <person name="Canaguier A."/>
            <person name="Chauveau A."/>
            <person name="Berard A."/>
            <person name="Deniot G."/>
            <person name="Guan M."/>
            <person name="Liu Z."/>
            <person name="Sun F."/>
            <person name="Lim Y.P."/>
            <person name="Lyons E."/>
            <person name="Town C.D."/>
            <person name="Bancroft I."/>
            <person name="Wang X."/>
            <person name="Meng J."/>
            <person name="Ma J."/>
            <person name="Pires J.C."/>
            <person name="King G.J."/>
            <person name="Brunel D."/>
            <person name="Delourme R."/>
            <person name="Renard M."/>
            <person name="Aury J.M."/>
            <person name="Adams K.L."/>
            <person name="Batley J."/>
            <person name="Snowdon R.J."/>
            <person name="Tost J."/>
            <person name="Edwards D."/>
            <person name="Zhou Y."/>
            <person name="Hua W."/>
            <person name="Sharpe A.G."/>
            <person name="Paterson A.H."/>
            <person name="Guan C."/>
            <person name="Wincker P."/>
        </authorList>
    </citation>
    <scope>NUCLEOTIDE SEQUENCE [LARGE SCALE GENOMIC DNA]</scope>
    <source>
        <strain evidence="5">cv. Darmor-bzh</strain>
    </source>
</reference>
<dbReference type="Proteomes" id="UP000028999">
    <property type="component" value="Unassembled WGS sequence"/>
</dbReference>
<evidence type="ECO:0000313" key="4">
    <source>
        <dbReference type="EMBL" id="CDY32550.1"/>
    </source>
</evidence>
<dbReference type="PaxDb" id="3708-A0A078H1N0"/>
<keyword evidence="2" id="KW-0539">Nucleus</keyword>
<sequence length="108" mass="12524">MYDRTEDRFNALEKRIVMHADAFVASGLYEEQVDPAVASQRSIFAVGMICCDGEGHLNDKSILLQSSFKEIVKIKKITHKIIMIFVNWADHYLYDIAHERKISFFKII</sequence>
<organism evidence="4 5">
    <name type="scientific">Brassica napus</name>
    <name type="common">Rape</name>
    <dbReference type="NCBI Taxonomy" id="3708"/>
    <lineage>
        <taxon>Eukaryota</taxon>
        <taxon>Viridiplantae</taxon>
        <taxon>Streptophyta</taxon>
        <taxon>Embryophyta</taxon>
        <taxon>Tracheophyta</taxon>
        <taxon>Spermatophyta</taxon>
        <taxon>Magnoliopsida</taxon>
        <taxon>eudicotyledons</taxon>
        <taxon>Gunneridae</taxon>
        <taxon>Pentapetalae</taxon>
        <taxon>rosids</taxon>
        <taxon>malvids</taxon>
        <taxon>Brassicales</taxon>
        <taxon>Brassicaceae</taxon>
        <taxon>Brassiceae</taxon>
        <taxon>Brassica</taxon>
    </lineage>
</organism>
<protein>
    <submittedName>
        <fullName evidence="4">BnaC02g17430D protein</fullName>
    </submittedName>
</protein>
<dbReference type="GO" id="GO:0005634">
    <property type="term" value="C:nucleus"/>
    <property type="evidence" value="ECO:0007669"/>
    <property type="project" value="UniProtKB-SubCell"/>
</dbReference>
<dbReference type="Gramene" id="CDY32550">
    <property type="protein sequence ID" value="CDY32550"/>
    <property type="gene ID" value="GSBRNA2T00052542001"/>
</dbReference>
<evidence type="ECO:0000313" key="5">
    <source>
        <dbReference type="Proteomes" id="UP000028999"/>
    </source>
</evidence>
<dbReference type="InterPro" id="IPR016722">
    <property type="entry name" value="DNA_pol_alpha_bsu"/>
</dbReference>
<comment type="subcellular location">
    <subcellularLocation>
        <location evidence="1">Nucleus</location>
    </subcellularLocation>
</comment>
<evidence type="ECO:0000256" key="1">
    <source>
        <dbReference type="ARBA" id="ARBA00004123"/>
    </source>
</evidence>
<dbReference type="Pfam" id="PF22062">
    <property type="entry name" value="OB_DPOA2"/>
    <property type="match status" value="1"/>
</dbReference>
<dbReference type="PANTHER" id="PTHR23061">
    <property type="entry name" value="DNA POLYMERASE 2 ALPHA 70 KDA SUBUNIT"/>
    <property type="match status" value="1"/>
</dbReference>
<feature type="domain" description="DNA polymerase alpha subunit B OB" evidence="3">
    <location>
        <begin position="30"/>
        <end position="67"/>
    </location>
</feature>
<dbReference type="STRING" id="3708.A0A078H1N0"/>
<dbReference type="EMBL" id="LK032296">
    <property type="protein sequence ID" value="CDY32550.1"/>
    <property type="molecule type" value="Genomic_DNA"/>
</dbReference>
<dbReference type="AlphaFoldDB" id="A0A078H1N0"/>
<dbReference type="PANTHER" id="PTHR23061:SF12">
    <property type="entry name" value="DNA POLYMERASE ALPHA SUBUNIT B"/>
    <property type="match status" value="1"/>
</dbReference>
<name>A0A078H1N0_BRANA</name>
<evidence type="ECO:0000256" key="2">
    <source>
        <dbReference type="ARBA" id="ARBA00023242"/>
    </source>
</evidence>
<proteinExistence type="predicted"/>
<evidence type="ECO:0000259" key="3">
    <source>
        <dbReference type="Pfam" id="PF22062"/>
    </source>
</evidence>
<dbReference type="InterPro" id="IPR054300">
    <property type="entry name" value="OB_DPOA2"/>
</dbReference>
<gene>
    <name evidence="4" type="primary">BnaC02g17430D</name>
    <name evidence="4" type="ORF">GSBRNA2T00052542001</name>
</gene>
<accession>A0A078H1N0</accession>